<evidence type="ECO:0000256" key="4">
    <source>
        <dbReference type="ARBA" id="ARBA00023002"/>
    </source>
</evidence>
<protein>
    <recommendedName>
        <fullName evidence="5">FAD-binding domain-containing protein</fullName>
    </recommendedName>
</protein>
<dbReference type="Pfam" id="PF01494">
    <property type="entry name" value="FAD_binding_3"/>
    <property type="match status" value="1"/>
</dbReference>
<dbReference type="PANTHER" id="PTHR47356:SF2">
    <property type="entry name" value="FAD-BINDING DOMAIN-CONTAINING PROTEIN-RELATED"/>
    <property type="match status" value="1"/>
</dbReference>
<evidence type="ECO:0000256" key="3">
    <source>
        <dbReference type="ARBA" id="ARBA00022827"/>
    </source>
</evidence>
<dbReference type="OrthoDB" id="655030at2759"/>
<dbReference type="Proteomes" id="UP000807716">
    <property type="component" value="Unassembled WGS sequence"/>
</dbReference>
<comment type="similarity">
    <text evidence="1">Belongs to the paxM FAD-dependent monooxygenase family.</text>
</comment>
<dbReference type="Gene3D" id="3.50.50.60">
    <property type="entry name" value="FAD/NAD(P)-binding domain"/>
    <property type="match status" value="1"/>
</dbReference>
<evidence type="ECO:0000256" key="1">
    <source>
        <dbReference type="ARBA" id="ARBA00007992"/>
    </source>
</evidence>
<comment type="caution">
    <text evidence="6">The sequence shown here is derived from an EMBL/GenBank/DDBJ whole genome shotgun (WGS) entry which is preliminary data.</text>
</comment>
<evidence type="ECO:0000259" key="5">
    <source>
        <dbReference type="Pfam" id="PF01494"/>
    </source>
</evidence>
<keyword evidence="4" id="KW-0560">Oxidoreductase</keyword>
<proteinExistence type="inferred from homology"/>
<organism evidence="6 7">
    <name type="scientific">Actinomortierella ambigua</name>
    <dbReference type="NCBI Taxonomy" id="1343610"/>
    <lineage>
        <taxon>Eukaryota</taxon>
        <taxon>Fungi</taxon>
        <taxon>Fungi incertae sedis</taxon>
        <taxon>Mucoromycota</taxon>
        <taxon>Mortierellomycotina</taxon>
        <taxon>Mortierellomycetes</taxon>
        <taxon>Mortierellales</taxon>
        <taxon>Mortierellaceae</taxon>
        <taxon>Actinomortierella</taxon>
    </lineage>
</organism>
<dbReference type="EMBL" id="JAAAJB010000194">
    <property type="protein sequence ID" value="KAG0262212.1"/>
    <property type="molecule type" value="Genomic_DNA"/>
</dbReference>
<gene>
    <name evidence="6" type="ORF">DFQ27_002496</name>
</gene>
<reference evidence="6" key="1">
    <citation type="journal article" date="2020" name="Fungal Divers.">
        <title>Resolving the Mortierellaceae phylogeny through synthesis of multi-gene phylogenetics and phylogenomics.</title>
        <authorList>
            <person name="Vandepol N."/>
            <person name="Liber J."/>
            <person name="Desiro A."/>
            <person name="Na H."/>
            <person name="Kennedy M."/>
            <person name="Barry K."/>
            <person name="Grigoriev I.V."/>
            <person name="Miller A.N."/>
            <person name="O'Donnell K."/>
            <person name="Stajich J.E."/>
            <person name="Bonito G."/>
        </authorList>
    </citation>
    <scope>NUCLEOTIDE SEQUENCE</scope>
    <source>
        <strain evidence="6">BC1065</strain>
    </source>
</reference>
<keyword evidence="7" id="KW-1185">Reference proteome</keyword>
<dbReference type="InterPro" id="IPR050562">
    <property type="entry name" value="FAD_mOase_fung"/>
</dbReference>
<dbReference type="AlphaFoldDB" id="A0A9P6QA77"/>
<sequence>MHVLIVGAGIGGITLAALLEQARVPYVVLERSPDVRPVGSAISIPPTVAPLFKQLGVYDELLRHSQPLHTATNHTFPPSKPRVDDLTFMKQRYNDTIHIITRQKLYNILLNLVPKDKIHFGKSVQTIQHKPEGVIVHTTTNESYYGDAVIGADGSFSTVREIMYKELQALGLLPKEDAALPFVSGHCLVGVTSVLPKGAMVLPEDECRYETLTCKSQPFMTGCLSQPDGSVAWYALQPASSAKTREEMCLRNVEWGAETIGDMPDEIRSLPCPLGQTMGFLFDHTPKETMSKVLIE</sequence>
<dbReference type="PRINTS" id="PR00420">
    <property type="entry name" value="RNGMNOXGNASE"/>
</dbReference>
<dbReference type="InterPro" id="IPR002938">
    <property type="entry name" value="FAD-bd"/>
</dbReference>
<dbReference type="GO" id="GO:0071949">
    <property type="term" value="F:FAD binding"/>
    <property type="evidence" value="ECO:0007669"/>
    <property type="project" value="InterPro"/>
</dbReference>
<dbReference type="SUPFAM" id="SSF51905">
    <property type="entry name" value="FAD/NAD(P)-binding domain"/>
    <property type="match status" value="1"/>
</dbReference>
<keyword evidence="2" id="KW-0285">Flavoprotein</keyword>
<dbReference type="InterPro" id="IPR036188">
    <property type="entry name" value="FAD/NAD-bd_sf"/>
</dbReference>
<name>A0A9P6QA77_9FUNG</name>
<dbReference type="PANTHER" id="PTHR47356">
    <property type="entry name" value="FAD-DEPENDENT MONOOXYGENASE ASQG-RELATED"/>
    <property type="match status" value="1"/>
</dbReference>
<dbReference type="GO" id="GO:0004497">
    <property type="term" value="F:monooxygenase activity"/>
    <property type="evidence" value="ECO:0007669"/>
    <property type="project" value="InterPro"/>
</dbReference>
<evidence type="ECO:0000313" key="6">
    <source>
        <dbReference type="EMBL" id="KAG0262212.1"/>
    </source>
</evidence>
<feature type="domain" description="FAD-binding" evidence="5">
    <location>
        <begin position="2"/>
        <end position="162"/>
    </location>
</feature>
<evidence type="ECO:0000313" key="7">
    <source>
        <dbReference type="Proteomes" id="UP000807716"/>
    </source>
</evidence>
<evidence type="ECO:0000256" key="2">
    <source>
        <dbReference type="ARBA" id="ARBA00022630"/>
    </source>
</evidence>
<accession>A0A9P6QA77</accession>
<keyword evidence="3" id="KW-0274">FAD</keyword>